<dbReference type="PROSITE" id="PS00330">
    <property type="entry name" value="HEMOLYSIN_CALCIUM"/>
    <property type="match status" value="2"/>
</dbReference>
<evidence type="ECO:0000256" key="1">
    <source>
        <dbReference type="ARBA" id="ARBA00004613"/>
    </source>
</evidence>
<accession>A0A1B2ELG6</accession>
<reference evidence="3" key="1">
    <citation type="submission" date="2016-07" db="EMBL/GenBank/DDBJ databases">
        <title>Microvirga ossetica sp. nov. a new species of rhizobia isolated from root nodules of the legume species Vicia alpestris Steven originated from North Ossetia region in the Caucasus.</title>
        <authorList>
            <person name="Safronova V.I."/>
            <person name="Kuznetsova I.G."/>
            <person name="Sazanova A.L."/>
            <person name="Belimov A."/>
            <person name="Andronov E."/>
            <person name="Osledkin Y.S."/>
            <person name="Onishchuk O.P."/>
            <person name="Kurchak O.N."/>
            <person name="Shaposhnikov A.I."/>
            <person name="Willems A."/>
            <person name="Tikhonovich I.A."/>
        </authorList>
    </citation>
    <scope>NUCLEOTIDE SEQUENCE [LARGE SCALE GENOMIC DNA]</scope>
    <source>
        <strain evidence="3">V5/3M</strain>
    </source>
</reference>
<dbReference type="GO" id="GO:0005509">
    <property type="term" value="F:calcium ion binding"/>
    <property type="evidence" value="ECO:0007669"/>
    <property type="project" value="InterPro"/>
</dbReference>
<name>A0A1B2ELG6_9HYPH</name>
<dbReference type="Gene3D" id="2.150.10.10">
    <property type="entry name" value="Serralysin-like metalloprotease, C-terminal"/>
    <property type="match status" value="2"/>
</dbReference>
<dbReference type="KEGG" id="moc:BB934_23530"/>
<dbReference type="PRINTS" id="PR00313">
    <property type="entry name" value="CABNDNGRPT"/>
</dbReference>
<proteinExistence type="predicted"/>
<dbReference type="PANTHER" id="PTHR38340:SF1">
    <property type="entry name" value="S-LAYER PROTEIN"/>
    <property type="match status" value="1"/>
</dbReference>
<dbReference type="PANTHER" id="PTHR38340">
    <property type="entry name" value="S-LAYER PROTEIN"/>
    <property type="match status" value="1"/>
</dbReference>
<gene>
    <name evidence="3" type="ORF">BB934_23530</name>
</gene>
<evidence type="ECO:0000313" key="3">
    <source>
        <dbReference type="EMBL" id="ANY80833.1"/>
    </source>
</evidence>
<dbReference type="OrthoDB" id="5380561at2"/>
<evidence type="ECO:0008006" key="4">
    <source>
        <dbReference type="Google" id="ProtNLM"/>
    </source>
</evidence>
<dbReference type="InterPro" id="IPR001343">
    <property type="entry name" value="Hemolysn_Ca-bd"/>
</dbReference>
<sequence length="294" mass="31831">MAVFEAFNAAGVGFNMSSTSSSGWAFIGANPHVTTDLVFDDGETAEYEIFGSPLVDYFTASYWSDDYTVIIDDLFYENNGATVLTIKGLDLHTNVDEMQGYAWYVTLNRGHDTFHGNDYDDIIRAGFGNDVVYAYDGDDIVRGDAGNDRLYGLRGDDDLYGGTGRDTLNGGSGSDYLSGGAENDHLTGGSGQDYFVFDARPSLTNIDRIVDFRPVDDTIMLDNAVFTRVGRDGWLSGSAFTTGTKARDSSDHIIYDRKSGALLYDADGAGGIAAVKFAQLSSGLTLTKNDFFVL</sequence>
<keyword evidence="2" id="KW-0964">Secreted</keyword>
<dbReference type="Pfam" id="PF00353">
    <property type="entry name" value="HemolysinCabind"/>
    <property type="match status" value="2"/>
</dbReference>
<evidence type="ECO:0000256" key="2">
    <source>
        <dbReference type="ARBA" id="ARBA00022525"/>
    </source>
</evidence>
<dbReference type="SUPFAM" id="SSF51120">
    <property type="entry name" value="beta-Roll"/>
    <property type="match status" value="1"/>
</dbReference>
<dbReference type="RefSeq" id="WP_099511905.1">
    <property type="nucleotide sequence ID" value="NZ_CP016616.1"/>
</dbReference>
<dbReference type="InterPro" id="IPR050557">
    <property type="entry name" value="RTX_toxin/Mannuronan_C5-epim"/>
</dbReference>
<organism evidence="3">
    <name type="scientific">Microvirga ossetica</name>
    <dbReference type="NCBI Taxonomy" id="1882682"/>
    <lineage>
        <taxon>Bacteria</taxon>
        <taxon>Pseudomonadati</taxon>
        <taxon>Pseudomonadota</taxon>
        <taxon>Alphaproteobacteria</taxon>
        <taxon>Hyphomicrobiales</taxon>
        <taxon>Methylobacteriaceae</taxon>
        <taxon>Microvirga</taxon>
    </lineage>
</organism>
<dbReference type="EMBL" id="CP016616">
    <property type="protein sequence ID" value="ANY80833.1"/>
    <property type="molecule type" value="Genomic_DNA"/>
</dbReference>
<protein>
    <recommendedName>
        <fullName evidence="4">Calcium-binding protein</fullName>
    </recommendedName>
</protein>
<dbReference type="InterPro" id="IPR011049">
    <property type="entry name" value="Serralysin-like_metalloprot_C"/>
</dbReference>
<dbReference type="GO" id="GO:0005576">
    <property type="term" value="C:extracellular region"/>
    <property type="evidence" value="ECO:0007669"/>
    <property type="project" value="UniProtKB-SubCell"/>
</dbReference>
<dbReference type="AlphaFoldDB" id="A0A1B2ELG6"/>
<dbReference type="InterPro" id="IPR018511">
    <property type="entry name" value="Hemolysin-typ_Ca-bd_CS"/>
</dbReference>
<comment type="subcellular location">
    <subcellularLocation>
        <location evidence="1">Secreted</location>
    </subcellularLocation>
</comment>